<name>A0A0W0VEI6_9GAMM</name>
<gene>
    <name evidence="1" type="ORF">Ljor_2520</name>
</gene>
<sequence>MQAKVEAVGSYLTQATGNRVDFFNIGGLAKQRTRESLMGLWSHYSWRELFIRGGMLSFTFFCAWVAANSCEDEQCSSLERGAAGAAFGFVSSHLLAMGPTLWRRHRISIETDVIKGQVEVVLGVLNQKFNPESILFEDSIKLIASARRIAESISNLQLPVHKRGDAIQNLIKKKQLMRELYNSVEDLLNLDAVEIAVAKDKFEQTTTALGNLKEKLSVLVEAETPKPKNL</sequence>
<dbReference type="PATRIC" id="fig|456.5.peg.2708"/>
<organism evidence="1 2">
    <name type="scientific">Legionella jordanis</name>
    <dbReference type="NCBI Taxonomy" id="456"/>
    <lineage>
        <taxon>Bacteria</taxon>
        <taxon>Pseudomonadati</taxon>
        <taxon>Pseudomonadota</taxon>
        <taxon>Gammaproteobacteria</taxon>
        <taxon>Legionellales</taxon>
        <taxon>Legionellaceae</taxon>
        <taxon>Legionella</taxon>
    </lineage>
</organism>
<keyword evidence="2" id="KW-1185">Reference proteome</keyword>
<dbReference type="EMBL" id="LNYJ01000011">
    <property type="protein sequence ID" value="KTD18214.1"/>
    <property type="molecule type" value="Genomic_DNA"/>
</dbReference>
<comment type="caution">
    <text evidence="1">The sequence shown here is derived from an EMBL/GenBank/DDBJ whole genome shotgun (WGS) entry which is preliminary data.</text>
</comment>
<evidence type="ECO:0000313" key="2">
    <source>
        <dbReference type="Proteomes" id="UP000055035"/>
    </source>
</evidence>
<proteinExistence type="predicted"/>
<evidence type="ECO:0000313" key="1">
    <source>
        <dbReference type="EMBL" id="KTD18214.1"/>
    </source>
</evidence>
<protein>
    <submittedName>
        <fullName evidence="1">Uncharacterized protein</fullName>
    </submittedName>
</protein>
<reference evidence="1 2" key="1">
    <citation type="submission" date="2015-11" db="EMBL/GenBank/DDBJ databases">
        <title>Genomic analysis of 38 Legionella species identifies large and diverse effector repertoires.</title>
        <authorList>
            <person name="Burstein D."/>
            <person name="Amaro F."/>
            <person name="Zusman T."/>
            <person name="Lifshitz Z."/>
            <person name="Cohen O."/>
            <person name="Gilbert J.A."/>
            <person name="Pupko T."/>
            <person name="Shuman H.A."/>
            <person name="Segal G."/>
        </authorList>
    </citation>
    <scope>NUCLEOTIDE SEQUENCE [LARGE SCALE GENOMIC DNA]</scope>
    <source>
        <strain evidence="1 2">BL-540</strain>
    </source>
</reference>
<dbReference type="AlphaFoldDB" id="A0A0W0VEI6"/>
<accession>A0A0W0VEI6</accession>
<dbReference type="RefSeq" id="WP_058471895.1">
    <property type="nucleotide sequence ID" value="NZ_CAAAIC010000010.1"/>
</dbReference>
<dbReference type="Proteomes" id="UP000055035">
    <property type="component" value="Unassembled WGS sequence"/>
</dbReference>
<dbReference type="OrthoDB" id="5636849at2"/>